<dbReference type="InterPro" id="IPR027417">
    <property type="entry name" value="P-loop_NTPase"/>
</dbReference>
<feature type="region of interest" description="Disordered" evidence="13">
    <location>
        <begin position="215"/>
        <end position="234"/>
    </location>
</feature>
<dbReference type="FunFam" id="1.10.8.60:FF:000022">
    <property type="entry name" value="Fidgetin like 1"/>
    <property type="match status" value="1"/>
</dbReference>
<feature type="compositionally biased region" description="Low complexity" evidence="13">
    <location>
        <begin position="92"/>
        <end position="114"/>
    </location>
</feature>
<dbReference type="GO" id="GO:0005813">
    <property type="term" value="C:centrosome"/>
    <property type="evidence" value="ECO:0007669"/>
    <property type="project" value="UniProtKB-ARBA"/>
</dbReference>
<protein>
    <recommendedName>
        <fullName evidence="10">Fidgetin-like protein 1</fullName>
    </recommendedName>
</protein>
<evidence type="ECO:0000256" key="4">
    <source>
        <dbReference type="ARBA" id="ARBA00022723"/>
    </source>
</evidence>
<dbReference type="GO" id="GO:0031114">
    <property type="term" value="P:regulation of microtubule depolymerization"/>
    <property type="evidence" value="ECO:0007669"/>
    <property type="project" value="UniProtKB-ARBA"/>
</dbReference>
<feature type="compositionally biased region" description="Polar residues" evidence="13">
    <location>
        <begin position="71"/>
        <end position="91"/>
    </location>
</feature>
<dbReference type="SUPFAM" id="SSF52540">
    <property type="entry name" value="P-loop containing nucleoside triphosphate hydrolases"/>
    <property type="match status" value="1"/>
</dbReference>
<dbReference type="PROSITE" id="PS00674">
    <property type="entry name" value="AAA"/>
    <property type="match status" value="1"/>
</dbReference>
<proteinExistence type="evidence at transcript level"/>
<feature type="region of interest" description="Disordered" evidence="13">
    <location>
        <begin position="249"/>
        <end position="268"/>
    </location>
</feature>
<keyword evidence="4" id="KW-0479">Metal-binding</keyword>
<feature type="non-terminal residue" evidence="15">
    <location>
        <position position="1"/>
    </location>
</feature>
<evidence type="ECO:0000256" key="1">
    <source>
        <dbReference type="ARBA" id="ARBA00001946"/>
    </source>
</evidence>
<comment type="similarity">
    <text evidence="3 12">Belongs to the AAA ATPase family.</text>
</comment>
<dbReference type="Pfam" id="PF09336">
    <property type="entry name" value="Vps4_C"/>
    <property type="match status" value="1"/>
</dbReference>
<dbReference type="AlphaFoldDB" id="U5EUR3"/>
<evidence type="ECO:0000256" key="3">
    <source>
        <dbReference type="ARBA" id="ARBA00006914"/>
    </source>
</evidence>
<keyword evidence="8" id="KW-0460">Magnesium</keyword>
<evidence type="ECO:0000256" key="13">
    <source>
        <dbReference type="SAM" id="MobiDB-lite"/>
    </source>
</evidence>
<evidence type="ECO:0000256" key="12">
    <source>
        <dbReference type="RuleBase" id="RU003651"/>
    </source>
</evidence>
<accession>U5EUR3</accession>
<name>U5EUR3_9DIPT</name>
<dbReference type="InterPro" id="IPR003593">
    <property type="entry name" value="AAA+_ATPase"/>
</dbReference>
<evidence type="ECO:0000256" key="9">
    <source>
        <dbReference type="ARBA" id="ARBA00023242"/>
    </source>
</evidence>
<comment type="cofactor">
    <cofactor evidence="1">
        <name>Mg(2+)</name>
        <dbReference type="ChEBI" id="CHEBI:18420"/>
    </cofactor>
</comment>
<dbReference type="GO" id="GO:0005634">
    <property type="term" value="C:nucleus"/>
    <property type="evidence" value="ECO:0007669"/>
    <property type="project" value="UniProtKB-SubCell"/>
</dbReference>
<evidence type="ECO:0000256" key="8">
    <source>
        <dbReference type="ARBA" id="ARBA00022842"/>
    </source>
</evidence>
<dbReference type="InterPro" id="IPR050304">
    <property type="entry name" value="MT-severing_AAA_ATPase"/>
</dbReference>
<dbReference type="GO" id="GO:0005524">
    <property type="term" value="F:ATP binding"/>
    <property type="evidence" value="ECO:0007669"/>
    <property type="project" value="UniProtKB-KW"/>
</dbReference>
<keyword evidence="9" id="KW-0539">Nucleus</keyword>
<evidence type="ECO:0000313" key="15">
    <source>
        <dbReference type="EMBL" id="JAB56116.1"/>
    </source>
</evidence>
<dbReference type="FunFam" id="3.40.50.300:FF:000093">
    <property type="entry name" value="Fidgetin-like 1"/>
    <property type="match status" value="1"/>
</dbReference>
<dbReference type="Pfam" id="PF17862">
    <property type="entry name" value="AAA_lid_3"/>
    <property type="match status" value="1"/>
</dbReference>
<evidence type="ECO:0000256" key="10">
    <source>
        <dbReference type="ARBA" id="ARBA00035694"/>
    </source>
</evidence>
<keyword evidence="5 12" id="KW-0547">Nucleotide-binding</keyword>
<sequence>SNYSQILQTVTNDTKNFLAKLDKTATTKNCLDDPSRYIKMNLCRGTFENCKSFEINENDLKRCFMQKRNNKNPTMTTATTSASGKSNQSKLTSKPTSTSTSSGSSNNNHSANSISFSRRSILDVSITKSTPKTTLQGNNLVNNAMTAVFASSQNKNTLFSYGVKSSKRTFDPPQPMAVDEPKIPEVAQVDNKFNSFKTASDELYLQNVKKYGHSNNNNIQNSVSKSQPIQYGKKSLGGRRTVASKFVPPIAKDENETDSQSQEEVEDERLKNIDPKMIELIRSEIIDHLPPIGWEDIAGLEYAKTIIREAVVLPMLRPDIFTGLRRPPRGILLFGPPGTGKTLIGKCIASQSKSTFFSISASSLTSKWIGDGEKMVRALFAVAAASQPAVIFIDEIDSLLCQRSDTEHESSRRIKTEFLVQLDGAATGEDEQILIVGATNRPQELDEAARRRLVKRLYIPLPEYKARVEILAKLIRSTKSSLSESEIAEIGTMTDGFSGADIKVLCHEASMFPIRSYSFEQMMSINKDDVRPVNYDDFCSALSTVKSSVSQKDLEHYIKWDQLFGSGVSK</sequence>
<dbReference type="GO" id="GO:0000070">
    <property type="term" value="P:mitotic sister chromatid segregation"/>
    <property type="evidence" value="ECO:0007669"/>
    <property type="project" value="UniProtKB-ARBA"/>
</dbReference>
<dbReference type="InterPro" id="IPR003959">
    <property type="entry name" value="ATPase_AAA_core"/>
</dbReference>
<dbReference type="Gene3D" id="1.10.8.60">
    <property type="match status" value="1"/>
</dbReference>
<dbReference type="GO" id="GO:0008568">
    <property type="term" value="F:microtubule severing ATPase activity"/>
    <property type="evidence" value="ECO:0007669"/>
    <property type="project" value="UniProtKB-ARBA"/>
</dbReference>
<keyword evidence="7 12" id="KW-0067">ATP-binding</keyword>
<keyword evidence="6" id="KW-0378">Hydrolase</keyword>
<dbReference type="GO" id="GO:0016887">
    <property type="term" value="F:ATP hydrolysis activity"/>
    <property type="evidence" value="ECO:0007669"/>
    <property type="project" value="InterPro"/>
</dbReference>
<evidence type="ECO:0000256" key="11">
    <source>
        <dbReference type="ARBA" id="ARBA00049360"/>
    </source>
</evidence>
<dbReference type="InterPro" id="IPR041569">
    <property type="entry name" value="AAA_lid_3"/>
</dbReference>
<dbReference type="EMBL" id="GANO01003755">
    <property type="protein sequence ID" value="JAB56116.1"/>
    <property type="molecule type" value="mRNA"/>
</dbReference>
<dbReference type="PANTHER" id="PTHR23074:SF17">
    <property type="entry name" value="FIDGETIN-LIKE PROTEIN 1"/>
    <property type="match status" value="1"/>
</dbReference>
<evidence type="ECO:0000259" key="14">
    <source>
        <dbReference type="SMART" id="SM00382"/>
    </source>
</evidence>
<dbReference type="GO" id="GO:0046872">
    <property type="term" value="F:metal ion binding"/>
    <property type="evidence" value="ECO:0007669"/>
    <property type="project" value="UniProtKB-KW"/>
</dbReference>
<dbReference type="GO" id="GO:0051013">
    <property type="term" value="P:microtubule severing"/>
    <property type="evidence" value="ECO:0007669"/>
    <property type="project" value="UniProtKB-ARBA"/>
</dbReference>
<dbReference type="Pfam" id="PF00004">
    <property type="entry name" value="AAA"/>
    <property type="match status" value="1"/>
</dbReference>
<dbReference type="Gene3D" id="3.40.50.300">
    <property type="entry name" value="P-loop containing nucleotide triphosphate hydrolases"/>
    <property type="match status" value="1"/>
</dbReference>
<dbReference type="InterPro" id="IPR003960">
    <property type="entry name" value="ATPase_AAA_CS"/>
</dbReference>
<evidence type="ECO:0000256" key="2">
    <source>
        <dbReference type="ARBA" id="ARBA00004123"/>
    </source>
</evidence>
<comment type="subcellular location">
    <subcellularLocation>
        <location evidence="2">Nucleus</location>
    </subcellularLocation>
</comment>
<feature type="compositionally biased region" description="Acidic residues" evidence="13">
    <location>
        <begin position="255"/>
        <end position="267"/>
    </location>
</feature>
<feature type="domain" description="AAA+ ATPase" evidence="14">
    <location>
        <begin position="327"/>
        <end position="463"/>
    </location>
</feature>
<feature type="region of interest" description="Disordered" evidence="13">
    <location>
        <begin position="67"/>
        <end position="114"/>
    </location>
</feature>
<dbReference type="PANTHER" id="PTHR23074">
    <property type="entry name" value="AAA DOMAIN-CONTAINING"/>
    <property type="match status" value="1"/>
</dbReference>
<feature type="compositionally biased region" description="Polar residues" evidence="13">
    <location>
        <begin position="215"/>
        <end position="229"/>
    </location>
</feature>
<evidence type="ECO:0000256" key="7">
    <source>
        <dbReference type="ARBA" id="ARBA00022840"/>
    </source>
</evidence>
<dbReference type="GO" id="GO:0005694">
    <property type="term" value="C:chromosome"/>
    <property type="evidence" value="ECO:0007669"/>
    <property type="project" value="UniProtKB-ARBA"/>
</dbReference>
<comment type="catalytic activity">
    <reaction evidence="11">
        <text>ATP + H2O = ADP + phosphate + H(+)</text>
        <dbReference type="Rhea" id="RHEA:13065"/>
        <dbReference type="ChEBI" id="CHEBI:15377"/>
        <dbReference type="ChEBI" id="CHEBI:15378"/>
        <dbReference type="ChEBI" id="CHEBI:30616"/>
        <dbReference type="ChEBI" id="CHEBI:43474"/>
        <dbReference type="ChEBI" id="CHEBI:456216"/>
    </reaction>
</comment>
<evidence type="ECO:0000256" key="6">
    <source>
        <dbReference type="ARBA" id="ARBA00022801"/>
    </source>
</evidence>
<dbReference type="InterPro" id="IPR047858">
    <property type="entry name" value="FIGNL1_ATPase"/>
</dbReference>
<dbReference type="InterPro" id="IPR015415">
    <property type="entry name" value="Spast_Vps4_C"/>
</dbReference>
<organism evidence="15">
    <name type="scientific">Corethrella appendiculata</name>
    <dbReference type="NCBI Taxonomy" id="1370023"/>
    <lineage>
        <taxon>Eukaryota</taxon>
        <taxon>Metazoa</taxon>
        <taxon>Ecdysozoa</taxon>
        <taxon>Arthropoda</taxon>
        <taxon>Hexapoda</taxon>
        <taxon>Insecta</taxon>
        <taxon>Pterygota</taxon>
        <taxon>Neoptera</taxon>
        <taxon>Endopterygota</taxon>
        <taxon>Diptera</taxon>
        <taxon>Nematocera</taxon>
        <taxon>Culicoidea</taxon>
        <taxon>Chaoboridae</taxon>
        <taxon>Corethrella</taxon>
    </lineage>
</organism>
<dbReference type="SMART" id="SM00382">
    <property type="entry name" value="AAA"/>
    <property type="match status" value="1"/>
</dbReference>
<reference evidence="15" key="1">
    <citation type="journal article" date="2014" name="Insect Biochem. Mol. Biol.">
        <title>An insight into the sialome of the frog biting fly, Corethrella appendiculata.</title>
        <authorList>
            <person name="Ribeiro J.M.C."/>
            <person name="Chagas A.C."/>
            <person name="Pham V.M."/>
            <person name="Lounibos L.P."/>
            <person name="Calvo E."/>
        </authorList>
    </citation>
    <scope>NUCLEOTIDE SEQUENCE</scope>
    <source>
        <tissue evidence="15">Salivary glands</tissue>
    </source>
</reference>
<evidence type="ECO:0000256" key="5">
    <source>
        <dbReference type="ARBA" id="ARBA00022741"/>
    </source>
</evidence>
<dbReference type="CDD" id="cd19525">
    <property type="entry name" value="RecA-like_Figl-1"/>
    <property type="match status" value="1"/>
</dbReference>